<protein>
    <recommendedName>
        <fullName evidence="2">Trafficking protein particle complex II-specific subunit 65 IgD3 domain-containing protein</fullName>
    </recommendedName>
</protein>
<gene>
    <name evidence="3" type="ORF">L227DRAFT_595107</name>
</gene>
<feature type="compositionally biased region" description="Polar residues" evidence="1">
    <location>
        <begin position="663"/>
        <end position="673"/>
    </location>
</feature>
<dbReference type="PANTHER" id="PTHR28159">
    <property type="entry name" value="TRAFFICKING PROTEIN PARTICLE COMPLEX II-SPECIFIC SUBUNIT 65"/>
    <property type="match status" value="1"/>
</dbReference>
<dbReference type="InterPro" id="IPR055420">
    <property type="entry name" value="IgD3_Trs65"/>
</dbReference>
<proteinExistence type="predicted"/>
<feature type="region of interest" description="Disordered" evidence="1">
    <location>
        <begin position="252"/>
        <end position="274"/>
    </location>
</feature>
<dbReference type="Pfam" id="PF12735">
    <property type="entry name" value="IgD3_Trs65"/>
    <property type="match status" value="1"/>
</dbReference>
<feature type="region of interest" description="Disordered" evidence="1">
    <location>
        <begin position="100"/>
        <end position="127"/>
    </location>
</feature>
<name>A0A5C2S062_9APHY</name>
<accession>A0A5C2S062</accession>
<dbReference type="GO" id="GO:1990071">
    <property type="term" value="C:TRAPPII protein complex"/>
    <property type="evidence" value="ECO:0007669"/>
    <property type="project" value="InterPro"/>
</dbReference>
<dbReference type="EMBL" id="ML122286">
    <property type="protein sequence ID" value="RPD56756.1"/>
    <property type="molecule type" value="Genomic_DNA"/>
</dbReference>
<reference evidence="3" key="1">
    <citation type="journal article" date="2018" name="Genome Biol. Evol.">
        <title>Genomics and development of Lentinus tigrinus, a white-rot wood-decaying mushroom with dimorphic fruiting bodies.</title>
        <authorList>
            <person name="Wu B."/>
            <person name="Xu Z."/>
            <person name="Knudson A."/>
            <person name="Carlson A."/>
            <person name="Chen N."/>
            <person name="Kovaka S."/>
            <person name="LaButti K."/>
            <person name="Lipzen A."/>
            <person name="Pennachio C."/>
            <person name="Riley R."/>
            <person name="Schakwitz W."/>
            <person name="Umezawa K."/>
            <person name="Ohm R.A."/>
            <person name="Grigoriev I.V."/>
            <person name="Nagy L.G."/>
            <person name="Gibbons J."/>
            <person name="Hibbett D."/>
        </authorList>
    </citation>
    <scope>NUCLEOTIDE SEQUENCE [LARGE SCALE GENOMIC DNA]</scope>
    <source>
        <strain evidence="3">ALCF2SS1-6</strain>
    </source>
</reference>
<dbReference type="OrthoDB" id="24630at2759"/>
<feature type="compositionally biased region" description="Basic and acidic residues" evidence="1">
    <location>
        <begin position="897"/>
        <end position="907"/>
    </location>
</feature>
<feature type="domain" description="Trafficking protein particle complex II-specific subunit 65 IgD3" evidence="2">
    <location>
        <begin position="910"/>
        <end position="970"/>
    </location>
</feature>
<feature type="region of interest" description="Disordered" evidence="1">
    <location>
        <begin position="386"/>
        <end position="408"/>
    </location>
</feature>
<evidence type="ECO:0000313" key="3">
    <source>
        <dbReference type="EMBL" id="RPD56756.1"/>
    </source>
</evidence>
<keyword evidence="4" id="KW-1185">Reference proteome</keyword>
<evidence type="ECO:0000256" key="1">
    <source>
        <dbReference type="SAM" id="MobiDB-lite"/>
    </source>
</evidence>
<feature type="region of interest" description="Disordered" evidence="1">
    <location>
        <begin position="649"/>
        <end position="673"/>
    </location>
</feature>
<dbReference type="GO" id="GO:0005802">
    <property type="term" value="C:trans-Golgi network"/>
    <property type="evidence" value="ECO:0007669"/>
    <property type="project" value="TreeGrafter"/>
</dbReference>
<dbReference type="Proteomes" id="UP000313359">
    <property type="component" value="Unassembled WGS sequence"/>
</dbReference>
<organism evidence="3 4">
    <name type="scientific">Lentinus tigrinus ALCF2SS1-6</name>
    <dbReference type="NCBI Taxonomy" id="1328759"/>
    <lineage>
        <taxon>Eukaryota</taxon>
        <taxon>Fungi</taxon>
        <taxon>Dikarya</taxon>
        <taxon>Basidiomycota</taxon>
        <taxon>Agaricomycotina</taxon>
        <taxon>Agaricomycetes</taxon>
        <taxon>Polyporales</taxon>
        <taxon>Polyporaceae</taxon>
        <taxon>Lentinus</taxon>
    </lineage>
</organism>
<evidence type="ECO:0000259" key="2">
    <source>
        <dbReference type="Pfam" id="PF12735"/>
    </source>
</evidence>
<dbReference type="STRING" id="1328759.A0A5C2S062"/>
<dbReference type="InterPro" id="IPR024662">
    <property type="entry name" value="Trs65"/>
</dbReference>
<feature type="region of interest" description="Disordered" evidence="1">
    <location>
        <begin position="887"/>
        <end position="909"/>
    </location>
</feature>
<dbReference type="GO" id="GO:0006891">
    <property type="term" value="P:intra-Golgi vesicle-mediated transport"/>
    <property type="evidence" value="ECO:0007669"/>
    <property type="project" value="InterPro"/>
</dbReference>
<dbReference type="PANTHER" id="PTHR28159:SF1">
    <property type="entry name" value="TRAFFICKING PROTEIN PARTICLE COMPLEX II-SPECIFIC SUBUNIT 65"/>
    <property type="match status" value="1"/>
</dbReference>
<evidence type="ECO:0000313" key="4">
    <source>
        <dbReference type="Proteomes" id="UP000313359"/>
    </source>
</evidence>
<sequence length="975" mass="105948">MSSHEDLFETSVLEVIAPPPSLEFPADYTGEQAAGWISRMREPSTDRKAAFFDENLDFFLTIRFPLPSDQDPPSAEVPHPPQHLLSFLAHLQISYETSYIPPSSSTPDVPTHSRLSMPPRNSSMQRNRPGNLLAGTAAMFPPHTPNPIPSAAESDLKYVQSQGTPLVSAVWGESDDPDKEAFALLWDAKQRSWIAVYKMTVLVLFMITKTPDPLLCITVSTTLRHKPLPATAPRKALSALIDAAGGLKSGNDFLSPSRANGATEDRSSESDDDELLSGLQEVNLLEGLANGPTFNDSSKRLSLPSTRLGANTRMHEFALGPPPSAAATETPIAYSSGISSPPPSGNLPRAATLRKSFRKTLKTHMGFRVRMRTVFVPYFLLPQGSHAGKVHKPRQPDPGASDSDSDLDDDLLAEREQREAGNEEHTVVLSVEVENLFAGPGDMSYHFEVERIDVSISGTGARASFIGWGESESEVFPLGVGPREQVNLLYAVSFLRGPEVDEFSLARPVGVDKRGAADELQRAVTINLIVRPFEPNDGSPLYPTKVFPSRWNCVLDLASSSITQQQKRQSAELDDDENQQYFVLPTPASPFPTAPLAPPARTLTPLTTRSVIPLTAVAGSKRHTIATFETPVHEYARMPKSPMNYQSPTAMLNPNNQPPSAPLHSSPTPTGQTLNIPNRASYIPPSVAFQASFPRSPTTFDPPTSPPLPLPPMNPLAGFTHSQTDSASTINEMLDPPTPRTPAYPAYPNSPAAIPPTPFWQTPIAQQSGPGSVGPSVEIRRERGGSLPQTPGPTVGGFGAFSGIDPMKALKQQQELAPDATGRDMGGEPIVVSVGLLPASQHHHRGPGKSKAHAHAGELYPLDQFTLDIFVFNQSSWTRRFEVSFPDERRRRRKAKKEREAGGKGEVRPPGIIPLENRVRIGPLLPSTCQSVRMDFLALAPGVHSVDVLTLTDIQSGLTMHLRNVIDIIVREPEL</sequence>
<dbReference type="AlphaFoldDB" id="A0A5C2S062"/>